<evidence type="ECO:0008006" key="3">
    <source>
        <dbReference type="Google" id="ProtNLM"/>
    </source>
</evidence>
<dbReference type="InterPro" id="IPR023393">
    <property type="entry name" value="START-like_dom_sf"/>
</dbReference>
<dbReference type="Gene3D" id="3.30.530.20">
    <property type="match status" value="1"/>
</dbReference>
<dbReference type="AlphaFoldDB" id="A0A5J4IY40"/>
<dbReference type="EMBL" id="BKCG01000003">
    <property type="protein sequence ID" value="GER59322.1"/>
    <property type="molecule type" value="Genomic_DNA"/>
</dbReference>
<reference evidence="1 2" key="1">
    <citation type="submission" date="2019-08" db="EMBL/GenBank/DDBJ databases">
        <title>Draft genome sequence of Ulvibacter marinus type strain NBRC 109484.</title>
        <authorList>
            <person name="Kawano K."/>
            <person name="Ushijima N."/>
            <person name="Kihara M."/>
            <person name="Itoh H."/>
        </authorList>
    </citation>
    <scope>NUCLEOTIDE SEQUENCE [LARGE SCALE GENOMIC DNA]</scope>
    <source>
        <strain evidence="1 2">NBRC 109484</strain>
    </source>
</reference>
<name>A0A5J4IY40_9FLAO</name>
<evidence type="ECO:0000313" key="2">
    <source>
        <dbReference type="Proteomes" id="UP000326509"/>
    </source>
</evidence>
<evidence type="ECO:0000313" key="1">
    <source>
        <dbReference type="EMBL" id="GER59322.1"/>
    </source>
</evidence>
<sequence>MKYSCNVEIEAPLKQVVALWKNEKHFAQWQDGFKSMEHLQGIPNTVGAKSRIKLNQGKREIVLIETILENNLPVEKSALYEHLHMSNTQTSRFEYIDDTHTRYISEVEYVKFNGFVPKLMSKLFPKLFKKQSQKWMNQFKVFAETSIK</sequence>
<dbReference type="SUPFAM" id="SSF55961">
    <property type="entry name" value="Bet v1-like"/>
    <property type="match status" value="1"/>
</dbReference>
<organism evidence="1 2">
    <name type="scientific">Patiriisocius marinus</name>
    <dbReference type="NCBI Taxonomy" id="1397112"/>
    <lineage>
        <taxon>Bacteria</taxon>
        <taxon>Pseudomonadati</taxon>
        <taxon>Bacteroidota</taxon>
        <taxon>Flavobacteriia</taxon>
        <taxon>Flavobacteriales</taxon>
        <taxon>Flavobacteriaceae</taxon>
        <taxon>Patiriisocius</taxon>
    </lineage>
</organism>
<dbReference type="RefSeq" id="WP_151673520.1">
    <property type="nucleotide sequence ID" value="NZ_BKCG01000003.1"/>
</dbReference>
<keyword evidence="2" id="KW-1185">Reference proteome</keyword>
<proteinExistence type="predicted"/>
<dbReference type="CDD" id="cd07812">
    <property type="entry name" value="SRPBCC"/>
    <property type="match status" value="1"/>
</dbReference>
<protein>
    <recommendedName>
        <fullName evidence="3">SRPBCC family protein</fullName>
    </recommendedName>
</protein>
<dbReference type="OrthoDB" id="411301at2"/>
<dbReference type="Proteomes" id="UP000326509">
    <property type="component" value="Unassembled WGS sequence"/>
</dbReference>
<comment type="caution">
    <text evidence="1">The sequence shown here is derived from an EMBL/GenBank/DDBJ whole genome shotgun (WGS) entry which is preliminary data.</text>
</comment>
<accession>A0A5J4IY40</accession>
<gene>
    <name evidence="1" type="ORF">ULMA_14300</name>
</gene>